<reference evidence="1 2" key="1">
    <citation type="submission" date="2020-08" db="EMBL/GenBank/DDBJ databases">
        <title>Hymenobacter sp.</title>
        <authorList>
            <person name="Kim M.K."/>
        </authorList>
    </citation>
    <scope>NUCLEOTIDE SEQUENCE [LARGE SCALE GENOMIC DNA]</scope>
    <source>
        <strain evidence="1 2">BT507</strain>
    </source>
</reference>
<comment type="caution">
    <text evidence="1">The sequence shown here is derived from an EMBL/GenBank/DDBJ whole genome shotgun (WGS) entry which is preliminary data.</text>
</comment>
<proteinExistence type="predicted"/>
<dbReference type="Proteomes" id="UP000622017">
    <property type="component" value="Unassembled WGS sequence"/>
</dbReference>
<dbReference type="PROSITE" id="PS51257">
    <property type="entry name" value="PROKAR_LIPOPROTEIN"/>
    <property type="match status" value="1"/>
</dbReference>
<keyword evidence="2" id="KW-1185">Reference proteome</keyword>
<evidence type="ECO:0000313" key="1">
    <source>
        <dbReference type="EMBL" id="MBC6610818.1"/>
    </source>
</evidence>
<evidence type="ECO:0008006" key="3">
    <source>
        <dbReference type="Google" id="ProtNLM"/>
    </source>
</evidence>
<gene>
    <name evidence="1" type="ORF">H8B15_07780</name>
</gene>
<evidence type="ECO:0000313" key="2">
    <source>
        <dbReference type="Proteomes" id="UP000622017"/>
    </source>
</evidence>
<sequence>MFKRHYLIYLSTLFIGCNNQKPDTAVNDFIKNTQPVKIKLIKNLGFVTMRVPNTYNTLLTWTSLSDCTECGTVKYRLQPKDLPIAKESGFIPFPHPPKDSINQLTIYHDDFLYPNAIISNSVDRITKLHKASKRAFIEKMRLKTDGQIKRHIPWDSVENINGRFFSIIETNEFDSTRNQYIKTLFGETSISKTSIKFRYELLTMNNDSTTIHFFENARNLIRTIRIIESK</sequence>
<accession>A0ABR7MIP2</accession>
<dbReference type="RefSeq" id="WP_187319096.1">
    <property type="nucleotide sequence ID" value="NZ_JACSCY010000004.1"/>
</dbReference>
<dbReference type="EMBL" id="JACSCY010000004">
    <property type="protein sequence ID" value="MBC6610818.1"/>
    <property type="molecule type" value="Genomic_DNA"/>
</dbReference>
<organism evidence="1 2">
    <name type="scientific">Hymenobacter citatus</name>
    <dbReference type="NCBI Taxonomy" id="2763506"/>
    <lineage>
        <taxon>Bacteria</taxon>
        <taxon>Pseudomonadati</taxon>
        <taxon>Bacteroidota</taxon>
        <taxon>Cytophagia</taxon>
        <taxon>Cytophagales</taxon>
        <taxon>Hymenobacteraceae</taxon>
        <taxon>Hymenobacter</taxon>
    </lineage>
</organism>
<name>A0ABR7MIP2_9BACT</name>
<protein>
    <recommendedName>
        <fullName evidence="3">Lipoprotein</fullName>
    </recommendedName>
</protein>